<evidence type="ECO:0000256" key="1">
    <source>
        <dbReference type="SAM" id="MobiDB-lite"/>
    </source>
</evidence>
<dbReference type="KEGG" id="vg:27924232"/>
<dbReference type="SMART" id="SM00494">
    <property type="entry name" value="ChtBD2"/>
    <property type="match status" value="1"/>
</dbReference>
<dbReference type="OrthoDB" id="28497at10239"/>
<keyword evidence="5" id="KW-1185">Reference proteome</keyword>
<dbReference type="PROSITE" id="PS50940">
    <property type="entry name" value="CHIT_BIND_II"/>
    <property type="match status" value="1"/>
</dbReference>
<organism evidence="4 5">
    <name type="scientific">Catopsilia pomona nucleopolyhedrovirus</name>
    <dbReference type="NCBI Taxonomy" id="1850906"/>
    <lineage>
        <taxon>Viruses</taxon>
        <taxon>Viruses incertae sedis</taxon>
        <taxon>Naldaviricetes</taxon>
        <taxon>Lefavirales</taxon>
        <taxon>Baculoviridae</taxon>
        <taxon>Alphabaculovirus</taxon>
        <taxon>Alphabaculovirus capomonae</taxon>
    </lineage>
</organism>
<keyword evidence="2" id="KW-0812">Transmembrane</keyword>
<dbReference type="Gene3D" id="2.170.140.10">
    <property type="entry name" value="Chitin binding domain"/>
    <property type="match status" value="1"/>
</dbReference>
<dbReference type="RefSeq" id="YP_009255265.1">
    <property type="nucleotide sequence ID" value="NC_030240.1"/>
</dbReference>
<dbReference type="SUPFAM" id="SSF57625">
    <property type="entry name" value="Invertebrate chitin-binding proteins"/>
    <property type="match status" value="1"/>
</dbReference>
<feature type="region of interest" description="Disordered" evidence="1">
    <location>
        <begin position="34"/>
        <end position="63"/>
    </location>
</feature>
<dbReference type="GeneID" id="27924232"/>
<reference evidence="4 5" key="1">
    <citation type="journal article" date="2016" name="PLoS ONE">
        <title>Genome Sequencing and Analysis of Catopsilia pomona nucleopolyhedrovirus: A Distinct Species in Group I Alphabaculovirus.</title>
        <authorList>
            <person name="Wang J."/>
            <person name="Zhu Z."/>
            <person name="Zhang L."/>
            <person name="Hou D."/>
            <person name="Wang M."/>
            <person name="Arif B."/>
            <person name="Kou Z."/>
            <person name="Wang H."/>
            <person name="Deng F."/>
            <person name="Hu Z."/>
        </authorList>
    </citation>
    <scope>NUCLEOTIDE SEQUENCE [LARGE SCALE GENOMIC DNA]</scope>
    <source>
        <strain evidence="4">416</strain>
    </source>
</reference>
<dbReference type="InterPro" id="IPR002557">
    <property type="entry name" value="Chitin-bd_dom"/>
</dbReference>
<feature type="domain" description="Chitin-binding type-2" evidence="3">
    <location>
        <begin position="68"/>
        <end position="126"/>
    </location>
</feature>
<keyword evidence="2" id="KW-0472">Membrane</keyword>
<proteinExistence type="predicted"/>
<evidence type="ECO:0000259" key="3">
    <source>
        <dbReference type="PROSITE" id="PS50940"/>
    </source>
</evidence>
<evidence type="ECO:0000313" key="5">
    <source>
        <dbReference type="Proteomes" id="UP000203996"/>
    </source>
</evidence>
<dbReference type="GO" id="GO:0005576">
    <property type="term" value="C:extracellular region"/>
    <property type="evidence" value="ECO:0007669"/>
    <property type="project" value="InterPro"/>
</dbReference>
<dbReference type="InterPro" id="IPR036508">
    <property type="entry name" value="Chitin-bd_dom_sf"/>
</dbReference>
<dbReference type="EMBL" id="KU565883">
    <property type="protein sequence ID" value="ANF29656.1"/>
    <property type="molecule type" value="Genomic_DNA"/>
</dbReference>
<dbReference type="GO" id="GO:0008061">
    <property type="term" value="F:chitin binding"/>
    <property type="evidence" value="ECO:0007669"/>
    <property type="project" value="InterPro"/>
</dbReference>
<protein>
    <submittedName>
        <fullName evidence="4">ORF_8</fullName>
    </submittedName>
</protein>
<gene>
    <name evidence="4" type="ORF">CapoNPV_008</name>
</gene>
<dbReference type="Pfam" id="PF01607">
    <property type="entry name" value="CBM_14"/>
    <property type="match status" value="1"/>
</dbReference>
<accession>A0A172WZ82</accession>
<name>A0A172WZ82_9ABAC</name>
<dbReference type="Proteomes" id="UP000203996">
    <property type="component" value="Segment"/>
</dbReference>
<feature type="transmembrane region" description="Helical" evidence="2">
    <location>
        <begin position="6"/>
        <end position="26"/>
    </location>
</feature>
<evidence type="ECO:0000313" key="4">
    <source>
        <dbReference type="EMBL" id="ANF29656.1"/>
    </source>
</evidence>
<evidence type="ECO:0000256" key="2">
    <source>
        <dbReference type="SAM" id="Phobius"/>
    </source>
</evidence>
<sequence length="132" mass="15063">MTTTTIKIVFYLFSMLLIIFLLINLINKHNITIDDDDGNDANDNEQNETDDDEIEEEEEEEKEEINLEFTCVGKLPGVYAHPDPTICTKYFMCINDVAFELNCSANFEFDQTVQNCVPISDNGCTANNLKHL</sequence>
<keyword evidence="2" id="KW-1133">Transmembrane helix</keyword>